<accession>A0AAV9J7Z7</accession>
<comment type="caution">
    <text evidence="4">The sequence shown here is derived from an EMBL/GenBank/DDBJ whole genome shotgun (WGS) entry which is preliminary data.</text>
</comment>
<evidence type="ECO:0000256" key="2">
    <source>
        <dbReference type="SAM" id="Phobius"/>
    </source>
</evidence>
<dbReference type="EMBL" id="JAVFHQ010000059">
    <property type="protein sequence ID" value="KAK4540925.1"/>
    <property type="molecule type" value="Genomic_DNA"/>
</dbReference>
<feature type="region of interest" description="Disordered" evidence="1">
    <location>
        <begin position="444"/>
        <end position="465"/>
    </location>
</feature>
<dbReference type="AlphaFoldDB" id="A0AAV9J7Z7"/>
<evidence type="ECO:0000313" key="5">
    <source>
        <dbReference type="Proteomes" id="UP001324427"/>
    </source>
</evidence>
<dbReference type="Proteomes" id="UP001324427">
    <property type="component" value="Unassembled WGS sequence"/>
</dbReference>
<evidence type="ECO:0000256" key="1">
    <source>
        <dbReference type="SAM" id="MobiDB-lite"/>
    </source>
</evidence>
<feature type="compositionally biased region" description="Acidic residues" evidence="1">
    <location>
        <begin position="456"/>
        <end position="465"/>
    </location>
</feature>
<evidence type="ECO:0000313" key="4">
    <source>
        <dbReference type="EMBL" id="KAK4540925.1"/>
    </source>
</evidence>
<evidence type="ECO:0000259" key="3">
    <source>
        <dbReference type="Pfam" id="PF00024"/>
    </source>
</evidence>
<dbReference type="InterPro" id="IPR003609">
    <property type="entry name" value="Pan_app"/>
</dbReference>
<keyword evidence="2" id="KW-0472">Membrane</keyword>
<sequence>MGFTLKWMMGGGSDTTLSTPPAPAPLDLWDRFLFSESITLLSGEWPSREECEKFCRGFRSDDDHVPLMSSYSETYGRLDCRCADKATVAAAGEVTVDIKGQRYYVIGGQNDSIANGPSTANATPSPEEEKVEDGTTRWNLQRSNGSSDTLAERRSIGNKTAEQCFSTCHQEPHCKAFTFDAADAQGQCRLFTLPHAFPEWHALTLPDAVTEWDDLTLSDATIAEARAFLATIEQPVPHSANDPLAFNVLWLIGVLWAALVLLGLAGYLEPDSSKKQSAKGIPEAPRIPPVTVVACEAESVKCIDSIFDHSSNASTTNEPLAGFAFLYCACRLACQDNTTSLLVSAALEGPVAVLIFCGIDVRQTLKGFMADLKAFGDRIEAEMEAKGSAAATKALGKDILPPDDADVVPSESGVVSLEAGVVPSDAGVLRLDAGMLPPHADVLPDANALPSHEDGYDMVETEGTQ</sequence>
<dbReference type="Gene3D" id="3.50.4.10">
    <property type="entry name" value="Hepatocyte Growth Factor"/>
    <property type="match status" value="1"/>
</dbReference>
<feature type="domain" description="Apple" evidence="3">
    <location>
        <begin position="151"/>
        <end position="192"/>
    </location>
</feature>
<reference evidence="4 5" key="1">
    <citation type="submission" date="2021-11" db="EMBL/GenBank/DDBJ databases">
        <title>Black yeast isolated from Biological Soil Crust.</title>
        <authorList>
            <person name="Kurbessoian T."/>
        </authorList>
    </citation>
    <scope>NUCLEOTIDE SEQUENCE [LARGE SCALE GENOMIC DNA]</scope>
    <source>
        <strain evidence="4 5">CCFEE 5522</strain>
    </source>
</reference>
<proteinExistence type="predicted"/>
<organism evidence="4 5">
    <name type="scientific">Oleoguttula mirabilis</name>
    <dbReference type="NCBI Taxonomy" id="1507867"/>
    <lineage>
        <taxon>Eukaryota</taxon>
        <taxon>Fungi</taxon>
        <taxon>Dikarya</taxon>
        <taxon>Ascomycota</taxon>
        <taxon>Pezizomycotina</taxon>
        <taxon>Dothideomycetes</taxon>
        <taxon>Dothideomycetidae</taxon>
        <taxon>Mycosphaerellales</taxon>
        <taxon>Teratosphaeriaceae</taxon>
        <taxon>Oleoguttula</taxon>
    </lineage>
</organism>
<keyword evidence="2" id="KW-1133">Transmembrane helix</keyword>
<gene>
    <name evidence="4" type="ORF">LTR36_008433</name>
</gene>
<feature type="transmembrane region" description="Helical" evidence="2">
    <location>
        <begin position="244"/>
        <end position="268"/>
    </location>
</feature>
<keyword evidence="5" id="KW-1185">Reference proteome</keyword>
<feature type="region of interest" description="Disordered" evidence="1">
    <location>
        <begin position="114"/>
        <end position="135"/>
    </location>
</feature>
<protein>
    <recommendedName>
        <fullName evidence="3">Apple domain-containing protein</fullName>
    </recommendedName>
</protein>
<keyword evidence="2" id="KW-0812">Transmembrane</keyword>
<dbReference type="Pfam" id="PF00024">
    <property type="entry name" value="PAN_1"/>
    <property type="match status" value="1"/>
</dbReference>
<name>A0AAV9J7Z7_9PEZI</name>
<feature type="compositionally biased region" description="Polar residues" evidence="1">
    <location>
        <begin position="114"/>
        <end position="124"/>
    </location>
</feature>